<name>A0A1I7WSC4_HETBA</name>
<dbReference type="WBParaSite" id="Hba_08043">
    <property type="protein sequence ID" value="Hba_08043"/>
    <property type="gene ID" value="Hba_08043"/>
</dbReference>
<accession>A0A1I7WSC4</accession>
<keyword evidence="1" id="KW-1185">Reference proteome</keyword>
<evidence type="ECO:0000313" key="2">
    <source>
        <dbReference type="WBParaSite" id="Hba_08043"/>
    </source>
</evidence>
<dbReference type="AlphaFoldDB" id="A0A1I7WSC4"/>
<sequence>MRLRRQKMNKEMFDVIQHIGKDTGQVYAMKSLLKKDVILKHQVNNIILNLKPVSSDFLYISELHAKRSYKRSQRNHVIYIYIYRYYGPENDSQPSHTRIDSLSLPPEVAGLEQHMKVNIFSYITDNIIDDNKMHFYILKNLGFEHSSSEKRDQAHSVVGTGNYMAPEVIEKTGKLLDNQFN</sequence>
<proteinExistence type="predicted"/>
<protein>
    <submittedName>
        <fullName evidence="2">Protein kinase domain-containing protein</fullName>
    </submittedName>
</protein>
<organism evidence="1 2">
    <name type="scientific">Heterorhabditis bacteriophora</name>
    <name type="common">Entomopathogenic nematode worm</name>
    <dbReference type="NCBI Taxonomy" id="37862"/>
    <lineage>
        <taxon>Eukaryota</taxon>
        <taxon>Metazoa</taxon>
        <taxon>Ecdysozoa</taxon>
        <taxon>Nematoda</taxon>
        <taxon>Chromadorea</taxon>
        <taxon>Rhabditida</taxon>
        <taxon>Rhabditina</taxon>
        <taxon>Rhabditomorpha</taxon>
        <taxon>Strongyloidea</taxon>
        <taxon>Heterorhabditidae</taxon>
        <taxon>Heterorhabditis</taxon>
    </lineage>
</organism>
<dbReference type="Proteomes" id="UP000095283">
    <property type="component" value="Unplaced"/>
</dbReference>
<reference evidence="2" key="1">
    <citation type="submission" date="2016-11" db="UniProtKB">
        <authorList>
            <consortium name="WormBaseParasite"/>
        </authorList>
    </citation>
    <scope>IDENTIFICATION</scope>
</reference>
<evidence type="ECO:0000313" key="1">
    <source>
        <dbReference type="Proteomes" id="UP000095283"/>
    </source>
</evidence>